<feature type="region of interest" description="Disordered" evidence="1">
    <location>
        <begin position="86"/>
        <end position="109"/>
    </location>
</feature>
<protein>
    <submittedName>
        <fullName evidence="3">Uncharacterized protein</fullName>
    </submittedName>
</protein>
<evidence type="ECO:0000256" key="1">
    <source>
        <dbReference type="SAM" id="MobiDB-lite"/>
    </source>
</evidence>
<name>T1KLA7_TETUR</name>
<organism evidence="3 4">
    <name type="scientific">Tetranychus urticae</name>
    <name type="common">Two-spotted spider mite</name>
    <dbReference type="NCBI Taxonomy" id="32264"/>
    <lineage>
        <taxon>Eukaryota</taxon>
        <taxon>Metazoa</taxon>
        <taxon>Ecdysozoa</taxon>
        <taxon>Arthropoda</taxon>
        <taxon>Chelicerata</taxon>
        <taxon>Arachnida</taxon>
        <taxon>Acari</taxon>
        <taxon>Acariformes</taxon>
        <taxon>Trombidiformes</taxon>
        <taxon>Prostigmata</taxon>
        <taxon>Eleutherengona</taxon>
        <taxon>Raphignathae</taxon>
        <taxon>Tetranychoidea</taxon>
        <taxon>Tetranychidae</taxon>
        <taxon>Tetranychus</taxon>
    </lineage>
</organism>
<reference evidence="4" key="1">
    <citation type="submission" date="2011-08" db="EMBL/GenBank/DDBJ databases">
        <authorList>
            <person name="Rombauts S."/>
        </authorList>
    </citation>
    <scope>NUCLEOTIDE SEQUENCE</scope>
    <source>
        <strain evidence="4">London</strain>
    </source>
</reference>
<evidence type="ECO:0000313" key="4">
    <source>
        <dbReference type="Proteomes" id="UP000015104"/>
    </source>
</evidence>
<reference evidence="3" key="2">
    <citation type="submission" date="2015-06" db="UniProtKB">
        <authorList>
            <consortium name="EnsemblMetazoa"/>
        </authorList>
    </citation>
    <scope>IDENTIFICATION</scope>
</reference>
<feature type="chain" id="PRO_5007729041" evidence="2">
    <location>
        <begin position="22"/>
        <end position="109"/>
    </location>
</feature>
<dbReference type="EnsemblMetazoa" id="tetur14g01770.1">
    <property type="protein sequence ID" value="tetur14g01770.1"/>
    <property type="gene ID" value="tetur14g01770"/>
</dbReference>
<feature type="compositionally biased region" description="Basic and acidic residues" evidence="1">
    <location>
        <begin position="86"/>
        <end position="102"/>
    </location>
</feature>
<evidence type="ECO:0000256" key="2">
    <source>
        <dbReference type="SAM" id="SignalP"/>
    </source>
</evidence>
<keyword evidence="4" id="KW-1185">Reference proteome</keyword>
<keyword evidence="2" id="KW-0732">Signal</keyword>
<dbReference type="Proteomes" id="UP000015104">
    <property type="component" value="Unassembled WGS sequence"/>
</dbReference>
<dbReference type="EMBL" id="CAEY01000211">
    <property type="status" value="NOT_ANNOTATED_CDS"/>
    <property type="molecule type" value="Genomic_DNA"/>
</dbReference>
<sequence length="109" mass="12502">MKFQAFLKLFLLLTLIPGNLTNSMFLCFSLICGSIPYAARTCCKTSRSCCDSYQSWLEPLLGPERLLGEFAKTFLELKSMYSPKRQRDINTTRLREPRDDPKNATLPKT</sequence>
<accession>T1KLA7</accession>
<dbReference type="HOGENOM" id="CLU_2500809_0_0_1"/>
<evidence type="ECO:0000313" key="3">
    <source>
        <dbReference type="EnsemblMetazoa" id="tetur14g01770.1"/>
    </source>
</evidence>
<feature type="signal peptide" evidence="2">
    <location>
        <begin position="1"/>
        <end position="21"/>
    </location>
</feature>
<dbReference type="AlphaFoldDB" id="T1KLA7"/>
<proteinExistence type="predicted"/>